<protein>
    <recommendedName>
        <fullName evidence="2">Acetylglutamate kinase</fullName>
    </recommendedName>
</protein>
<name>A0A644TMK6_9ZZZZ</name>
<reference evidence="1" key="1">
    <citation type="submission" date="2019-08" db="EMBL/GenBank/DDBJ databases">
        <authorList>
            <person name="Kucharzyk K."/>
            <person name="Murdoch R.W."/>
            <person name="Higgins S."/>
            <person name="Loffler F."/>
        </authorList>
    </citation>
    <scope>NUCLEOTIDE SEQUENCE</scope>
</reference>
<evidence type="ECO:0000313" key="1">
    <source>
        <dbReference type="EMBL" id="MPL68114.1"/>
    </source>
</evidence>
<gene>
    <name evidence="1" type="ORF">SDC9_13827</name>
</gene>
<dbReference type="AlphaFoldDB" id="A0A644TMK6"/>
<comment type="caution">
    <text evidence="1">The sequence shown here is derived from an EMBL/GenBank/DDBJ whole genome shotgun (WGS) entry which is preliminary data.</text>
</comment>
<dbReference type="EMBL" id="VSSQ01000040">
    <property type="protein sequence ID" value="MPL68114.1"/>
    <property type="molecule type" value="Genomic_DNA"/>
</dbReference>
<proteinExistence type="predicted"/>
<organism evidence="1">
    <name type="scientific">bioreactor metagenome</name>
    <dbReference type="NCBI Taxonomy" id="1076179"/>
    <lineage>
        <taxon>unclassified sequences</taxon>
        <taxon>metagenomes</taxon>
        <taxon>ecological metagenomes</taxon>
    </lineage>
</organism>
<sequence>MPRKPFGEQCDPCEWDDDEFGINNNSVLTPVAANLRDCIRLLWEQHVYWTRMTIISIVFNLPDADATTKRLLRNAKDQENLFRPFYGRRIAAEFGRLITDHLTLAAALVKATKEGDTRAAKVAEKRWYQNADEIAEFLNEINPYWPAAEMRKMWHTHLSLTKSEAVEMLNENYAKSISIFDQIERQALMMADTFADGLINQFPDRMRLASDEVLTPPEA</sequence>
<evidence type="ECO:0008006" key="2">
    <source>
        <dbReference type="Google" id="ProtNLM"/>
    </source>
</evidence>
<accession>A0A644TMK6</accession>